<sequence>MLATILPIIALLPKIEAFGSQASIFHRSVAETRVPIQFSKIIDAEVIADDDGSDNDNISSGGSTTDDNLQLSLVEYSQKQDPDWKSMPIAFCDTVSNSYIDCNLAFYVKDPLGQNGQGAEYSLGVPCEVPIVVSLEVADDEENDNGDNDDAAFTNLSKVIPISPEHTDEDTLSEEEKNEIFQMAARALMEEFGAGIRLKKTPRVLTLDGNLEEVIGDWKEVLLESVSNSKDVGFLSFEGALNLFDDDNKDGEDYFDKIMRRDLGDDYMSLAEDGDGEVDEELLKLFDSDSVNKDGDVSEVVDFLKNSGDSNNIDDDFDTLLQQLKPSAALRLLNFMTEDGKEVTILRPVRPMLLLGKEDPEDYTRRILLTDEEMAEVLPRLESVCREGLEKAGFFLADGNKE</sequence>
<name>A0AAD8YQ37_9STRA</name>
<accession>A0AAD8YQ37</accession>
<organism evidence="2 3">
    <name type="scientific">Skeletonema marinoi</name>
    <dbReference type="NCBI Taxonomy" id="267567"/>
    <lineage>
        <taxon>Eukaryota</taxon>
        <taxon>Sar</taxon>
        <taxon>Stramenopiles</taxon>
        <taxon>Ochrophyta</taxon>
        <taxon>Bacillariophyta</taxon>
        <taxon>Coscinodiscophyceae</taxon>
        <taxon>Thalassiosirophycidae</taxon>
        <taxon>Thalassiosirales</taxon>
        <taxon>Skeletonemataceae</taxon>
        <taxon>Skeletonema</taxon>
        <taxon>Skeletonema marinoi-dohrnii complex</taxon>
    </lineage>
</organism>
<evidence type="ECO:0000313" key="3">
    <source>
        <dbReference type="Proteomes" id="UP001224775"/>
    </source>
</evidence>
<protein>
    <recommendedName>
        <fullName evidence="4">Calmodulin</fullName>
    </recommendedName>
</protein>
<evidence type="ECO:0000313" key="2">
    <source>
        <dbReference type="EMBL" id="KAK1749131.1"/>
    </source>
</evidence>
<dbReference type="EMBL" id="JATAAI010000001">
    <property type="protein sequence ID" value="KAK1749131.1"/>
    <property type="molecule type" value="Genomic_DNA"/>
</dbReference>
<evidence type="ECO:0000256" key="1">
    <source>
        <dbReference type="SAM" id="SignalP"/>
    </source>
</evidence>
<dbReference type="Proteomes" id="UP001224775">
    <property type="component" value="Unassembled WGS sequence"/>
</dbReference>
<comment type="caution">
    <text evidence="2">The sequence shown here is derived from an EMBL/GenBank/DDBJ whole genome shotgun (WGS) entry which is preliminary data.</text>
</comment>
<keyword evidence="3" id="KW-1185">Reference proteome</keyword>
<reference evidence="2" key="1">
    <citation type="submission" date="2023-06" db="EMBL/GenBank/DDBJ databases">
        <title>Survivors Of The Sea: Transcriptome response of Skeletonema marinoi to long-term dormancy.</title>
        <authorList>
            <person name="Pinder M.I.M."/>
            <person name="Kourtchenko O."/>
            <person name="Robertson E.K."/>
            <person name="Larsson T."/>
            <person name="Maumus F."/>
            <person name="Osuna-Cruz C.M."/>
            <person name="Vancaester E."/>
            <person name="Stenow R."/>
            <person name="Vandepoele K."/>
            <person name="Ploug H."/>
            <person name="Bruchert V."/>
            <person name="Godhe A."/>
            <person name="Topel M."/>
        </authorList>
    </citation>
    <scope>NUCLEOTIDE SEQUENCE</scope>
    <source>
        <strain evidence="2">R05AC</strain>
    </source>
</reference>
<evidence type="ECO:0008006" key="4">
    <source>
        <dbReference type="Google" id="ProtNLM"/>
    </source>
</evidence>
<keyword evidence="1" id="KW-0732">Signal</keyword>
<feature type="signal peptide" evidence="1">
    <location>
        <begin position="1"/>
        <end position="17"/>
    </location>
</feature>
<proteinExistence type="predicted"/>
<dbReference type="AlphaFoldDB" id="A0AAD8YQ37"/>
<gene>
    <name evidence="2" type="ORF">QTG54_001070</name>
</gene>
<feature type="chain" id="PRO_5041959603" description="Calmodulin" evidence="1">
    <location>
        <begin position="18"/>
        <end position="402"/>
    </location>
</feature>